<evidence type="ECO:0000256" key="14">
    <source>
        <dbReference type="ARBA" id="ARBA00030198"/>
    </source>
</evidence>
<evidence type="ECO:0000256" key="9">
    <source>
        <dbReference type="ARBA" id="ARBA00022989"/>
    </source>
</evidence>
<keyword evidence="12" id="KW-0564">Palmitate</keyword>
<name>A0ABT3JBE1_9SPHN</name>
<feature type="transmembrane region" description="Helical" evidence="16">
    <location>
        <begin position="103"/>
        <end position="123"/>
    </location>
</feature>
<feature type="compositionally biased region" description="Basic and acidic residues" evidence="15">
    <location>
        <begin position="346"/>
        <end position="368"/>
    </location>
</feature>
<dbReference type="PANTHER" id="PTHR22888">
    <property type="entry name" value="CYTOCHROME C OXIDASE, SUBUNIT II"/>
    <property type="match status" value="1"/>
</dbReference>
<dbReference type="InterPro" id="IPR011759">
    <property type="entry name" value="Cyt_c_oxidase_su2_TM_dom"/>
</dbReference>
<keyword evidence="10" id="KW-0560">Oxidoreductase</keyword>
<dbReference type="EMBL" id="JAPDOB010000001">
    <property type="protein sequence ID" value="MCW3796336.1"/>
    <property type="molecule type" value="Genomic_DNA"/>
</dbReference>
<dbReference type="InterPro" id="IPR034227">
    <property type="entry name" value="CuRO_UO_II"/>
</dbReference>
<comment type="caution">
    <text evidence="19">The sequence shown here is derived from an EMBL/GenBank/DDBJ whole genome shotgun (WGS) entry which is preliminary data.</text>
</comment>
<evidence type="ECO:0000256" key="10">
    <source>
        <dbReference type="ARBA" id="ARBA00023002"/>
    </source>
</evidence>
<evidence type="ECO:0000256" key="2">
    <source>
        <dbReference type="ARBA" id="ARBA00007866"/>
    </source>
</evidence>
<dbReference type="NCBIfam" id="TIGR01433">
    <property type="entry name" value="CyoA"/>
    <property type="match status" value="1"/>
</dbReference>
<keyword evidence="3" id="KW-0813">Transport</keyword>
<evidence type="ECO:0000256" key="6">
    <source>
        <dbReference type="ARBA" id="ARBA00022692"/>
    </source>
</evidence>
<keyword evidence="7" id="KW-0732">Signal</keyword>
<keyword evidence="13" id="KW-0449">Lipoprotein</keyword>
<accession>A0ABT3JBE1</accession>
<evidence type="ECO:0000313" key="19">
    <source>
        <dbReference type="EMBL" id="MCW3796336.1"/>
    </source>
</evidence>
<dbReference type="CDD" id="cd04212">
    <property type="entry name" value="CuRO_UO_II"/>
    <property type="match status" value="1"/>
</dbReference>
<evidence type="ECO:0000256" key="11">
    <source>
        <dbReference type="ARBA" id="ARBA00023136"/>
    </source>
</evidence>
<protein>
    <recommendedName>
        <fullName evidence="14">Ubiquinol oxidase polypeptide II</fullName>
    </recommendedName>
</protein>
<keyword evidence="4" id="KW-1003">Cell membrane</keyword>
<comment type="subcellular location">
    <subcellularLocation>
        <location evidence="1">Cell membrane</location>
        <topology evidence="1">Multi-pass membrane protein</topology>
    </subcellularLocation>
</comment>
<evidence type="ECO:0000256" key="3">
    <source>
        <dbReference type="ARBA" id="ARBA00022448"/>
    </source>
</evidence>
<organism evidence="19 20">
    <name type="scientific">Sphingomonas arvum</name>
    <dbReference type="NCBI Taxonomy" id="2992113"/>
    <lineage>
        <taxon>Bacteria</taxon>
        <taxon>Pseudomonadati</taxon>
        <taxon>Pseudomonadota</taxon>
        <taxon>Alphaproteobacteria</taxon>
        <taxon>Sphingomonadales</taxon>
        <taxon>Sphingomonadaceae</taxon>
        <taxon>Sphingomonas</taxon>
    </lineage>
</organism>
<dbReference type="SUPFAM" id="SSF49503">
    <property type="entry name" value="Cupredoxins"/>
    <property type="match status" value="1"/>
</dbReference>
<evidence type="ECO:0000256" key="15">
    <source>
        <dbReference type="SAM" id="MobiDB-lite"/>
    </source>
</evidence>
<keyword evidence="20" id="KW-1185">Reference proteome</keyword>
<dbReference type="InterPro" id="IPR008972">
    <property type="entry name" value="Cupredoxin"/>
</dbReference>
<keyword evidence="11 16" id="KW-0472">Membrane</keyword>
<dbReference type="RefSeq" id="WP_264880094.1">
    <property type="nucleotide sequence ID" value="NZ_JAPDOB010000001.1"/>
</dbReference>
<sequence length="407" mass="44416">MSNVAPHASAYMGRMLQPLTKAATRMRAGLLCSLPLILSACDRAVLNPAGQVARQQRDIIAISTGLMLLIIVPVMILTVIFAWRYRKGKGGTYDPNFDHSTALELVIWSAPLLIIIILGALTWSSTHLLDPFRPLDRPAVAQDADAPRENMLRVQVVSMDWKWLFIYPDQGIATVNELVLPVGRQVRFDITSTNMMSTFYAPTMAGMIYAMPGMQSTLHAVLDKPVTAEGLSGMYTGAGFADQRFKLYGVPTARFDQWVAEAKGSGRALDLPTYMALVKPSEKVPVMHFAAVQPDLFRRVMERCVEPGKPCMSDVMRHDMGRGGGNPHDVRPGAGMTPGRGSAPLHGDKPEGAIFKSPEEKGSGEHFTKPTHPNQARGVTKPGDATNRNMTELSPWRSPLDAAAARA</sequence>
<evidence type="ECO:0000256" key="13">
    <source>
        <dbReference type="ARBA" id="ARBA00023288"/>
    </source>
</evidence>
<evidence type="ECO:0000256" key="12">
    <source>
        <dbReference type="ARBA" id="ARBA00023139"/>
    </source>
</evidence>
<gene>
    <name evidence="19" type="primary">cyoA</name>
    <name evidence="19" type="ORF">OMW55_00735</name>
</gene>
<dbReference type="InterPro" id="IPR036257">
    <property type="entry name" value="Cyt_c_oxidase_su2_TM_sf"/>
</dbReference>
<reference evidence="19 20" key="1">
    <citation type="submission" date="2022-10" db="EMBL/GenBank/DDBJ databases">
        <title>Sphingomonas sp.</title>
        <authorList>
            <person name="Jin C."/>
        </authorList>
    </citation>
    <scope>NUCLEOTIDE SEQUENCE [LARGE SCALE GENOMIC DNA]</scope>
    <source>
        <strain evidence="19 20">BN140010</strain>
    </source>
</reference>
<dbReference type="Gene3D" id="2.60.40.420">
    <property type="entry name" value="Cupredoxins - blue copper proteins"/>
    <property type="match status" value="1"/>
</dbReference>
<keyword evidence="8" id="KW-0249">Electron transport</keyword>
<dbReference type="Gene3D" id="1.10.287.90">
    <property type="match status" value="1"/>
</dbReference>
<dbReference type="PROSITE" id="PS50999">
    <property type="entry name" value="COX2_TM"/>
    <property type="match status" value="1"/>
</dbReference>
<dbReference type="Pfam" id="PF06481">
    <property type="entry name" value="COX_ARM"/>
    <property type="match status" value="1"/>
</dbReference>
<keyword evidence="5" id="KW-0679">Respiratory chain</keyword>
<evidence type="ECO:0000313" key="20">
    <source>
        <dbReference type="Proteomes" id="UP001526246"/>
    </source>
</evidence>
<dbReference type="SUPFAM" id="SSF81464">
    <property type="entry name" value="Cytochrome c oxidase subunit II-like, transmembrane region"/>
    <property type="match status" value="1"/>
</dbReference>
<dbReference type="PANTHER" id="PTHR22888:SF18">
    <property type="entry name" value="CYTOCHROME BO(3) UBIQUINOL OXIDASE SUBUNIT 2"/>
    <property type="match status" value="1"/>
</dbReference>
<evidence type="ECO:0000259" key="18">
    <source>
        <dbReference type="PROSITE" id="PS50999"/>
    </source>
</evidence>
<keyword evidence="9 16" id="KW-1133">Transmembrane helix</keyword>
<keyword evidence="6 16" id="KW-0812">Transmembrane</keyword>
<feature type="domain" description="Cytochrome oxidase subunit II copper A binding" evidence="17">
    <location>
        <begin position="149"/>
        <end position="261"/>
    </location>
</feature>
<proteinExistence type="inferred from homology"/>
<evidence type="ECO:0000256" key="8">
    <source>
        <dbReference type="ARBA" id="ARBA00022982"/>
    </source>
</evidence>
<dbReference type="InterPro" id="IPR006333">
    <property type="entry name" value="Cyt_o_ubiquinol_oxidase_su2"/>
</dbReference>
<dbReference type="InterPro" id="IPR045187">
    <property type="entry name" value="CcO_II"/>
</dbReference>
<feature type="region of interest" description="Disordered" evidence="15">
    <location>
        <begin position="322"/>
        <end position="407"/>
    </location>
</feature>
<feature type="transmembrane region" description="Helical" evidence="16">
    <location>
        <begin position="59"/>
        <end position="83"/>
    </location>
</feature>
<evidence type="ECO:0000256" key="16">
    <source>
        <dbReference type="SAM" id="Phobius"/>
    </source>
</evidence>
<dbReference type="Proteomes" id="UP001526246">
    <property type="component" value="Unassembled WGS sequence"/>
</dbReference>
<evidence type="ECO:0000256" key="4">
    <source>
        <dbReference type="ARBA" id="ARBA00022475"/>
    </source>
</evidence>
<evidence type="ECO:0000256" key="7">
    <source>
        <dbReference type="ARBA" id="ARBA00022729"/>
    </source>
</evidence>
<evidence type="ECO:0000256" key="1">
    <source>
        <dbReference type="ARBA" id="ARBA00004651"/>
    </source>
</evidence>
<dbReference type="InterPro" id="IPR010514">
    <property type="entry name" value="COX_ARM"/>
</dbReference>
<dbReference type="InterPro" id="IPR002429">
    <property type="entry name" value="CcO_II-like_C"/>
</dbReference>
<feature type="domain" description="Cytochrome oxidase subunit II transmembrane region profile" evidence="18">
    <location>
        <begin position="37"/>
        <end position="133"/>
    </location>
</feature>
<evidence type="ECO:0000259" key="17">
    <source>
        <dbReference type="PROSITE" id="PS50857"/>
    </source>
</evidence>
<comment type="similarity">
    <text evidence="2">Belongs to the cytochrome c oxidase subunit 2 family.</text>
</comment>
<evidence type="ECO:0000256" key="5">
    <source>
        <dbReference type="ARBA" id="ARBA00022660"/>
    </source>
</evidence>
<dbReference type="PROSITE" id="PS50857">
    <property type="entry name" value="COX2_CUA"/>
    <property type="match status" value="1"/>
</dbReference>